<evidence type="ECO:0000256" key="3">
    <source>
        <dbReference type="PROSITE-ProRule" id="PRU00221"/>
    </source>
</evidence>
<keyword evidence="2" id="KW-0677">Repeat</keyword>
<dbReference type="InterPro" id="IPR019775">
    <property type="entry name" value="WD40_repeat_CS"/>
</dbReference>
<sequence>MFPSICLCICPTEYADPVQLEALKSLKPLDYDGAHLKECLPGTRTEIISQITDWVATAFPIQPQPTQTTEVTASRTPNVLWLNGVAGAGKSTISTTVSETFRSMERLGAYLFFQRSNTVGSNPASVIRTIAYRLAESNRLIRSAIAAAITDQATLVSAPIHTQFQKLLLEPLSDAQAHVRGPFIIILDALDECGNAESRSGLVSLIATEFHKLPSMFRFFITSRPDSDIARQFRGQPHIRELRLDITTASTKNDIVAYLQHMMENIRKDKELELNWPGETVIQRLADNSGGLFIWASTACKFIQAAVWDVEERLHQVLAPEYGVGHRLDDLYRVALQTSVKWDDNKVLPVAQAILGVILVARVPLTDEVLDDLLDLGKIKSCKILEHLGCVVQWSPGQPAQRLHASFGDYLTDYKRSGSDLWFIDFKIHHGSLAVGCLRVLNQQLRFNICGLEDSCLLNSQVPDLLYRIEQCISPALSYASTFWAIHLDEADPNDTRLLPELKYFMHNHFLHWLEILSLLDKVSVGIMSMNIAHNYVQSRNTDFQDLLHDASRFLAVFAPVVAESVPHIYISAIPFAPMQSPIHQQYISSLPQTTHMDGQVGEKWPRLLKALTGHGLVNSVAFSPNGKQIVCGSDNTVHVWDSETGVPMLELEHTANVSSVAFSPDSKFIVSGSHDSQIRIWDSSTGAMMVELLEGDTGVVAVAFSPDGKHIASGSTDSKICVWDWRSGKMAAGPLNMISHVISRPFPKNYFCACPVDFSPDGRWIVSGSNQGEIQVWDSTSGAIVTGPFPAHVVYVNSVAFSPDGRQIASGGDNTISVWDTTTGARVAGPFLGHTQGVVSVAFSPNGIYIVSGSFDNTMRVWDLASGRMAANPFEHLHWVNSVAFSPDGTQIVSGCADHAVRMWGFDTGDRVTVLSVGHATLVGADILSLQDSTDAVSASFETVGLPNPMVAISCKEHTEQITSVAFSPDGTLIVSGSLDHTSHFHQMENPTGALMVLITMPCDAHKISFYSVAYSPDGTRIVSTSGTQICMWDSVTGDLIDGPFTGHTGLIRSVGFSPDGTRIVSGSMDNTIRVWDSTTGALVAGPFDAHGPIQSVLFSPDGTQIISGGNDMIIRVWDPHPNALTPIIRSFKGHTNTIESVAFSPDGTWIVSGSQDRTIRVWDSATGAMMAGPFPSSDVGGTCAVAFSPDGTRIVSAAESRIAIWKLTSEPWGRSPRFEDGWMMAGESYMLWIPPWLRKDLWLPWNPVNIPVQGTIKLDLTQFVYGTKWQECIQARS</sequence>
<feature type="domain" description="NACHT" evidence="4">
    <location>
        <begin position="78"/>
        <end position="227"/>
    </location>
</feature>
<dbReference type="EMBL" id="JARJLG010000155">
    <property type="protein sequence ID" value="KAJ7735403.1"/>
    <property type="molecule type" value="Genomic_DNA"/>
</dbReference>
<name>A0AAD7MVY1_9AGAR</name>
<dbReference type="PROSITE" id="PS50837">
    <property type="entry name" value="NACHT"/>
    <property type="match status" value="1"/>
</dbReference>
<dbReference type="SUPFAM" id="SSF50978">
    <property type="entry name" value="WD40 repeat-like"/>
    <property type="match status" value="1"/>
</dbReference>
<dbReference type="Proteomes" id="UP001215280">
    <property type="component" value="Unassembled WGS sequence"/>
</dbReference>
<dbReference type="Gene3D" id="2.130.10.10">
    <property type="entry name" value="YVTN repeat-like/Quinoprotein amine dehydrogenase"/>
    <property type="match status" value="4"/>
</dbReference>
<gene>
    <name evidence="5" type="ORF">DFH07DRAFT_780021</name>
</gene>
<evidence type="ECO:0000256" key="1">
    <source>
        <dbReference type="ARBA" id="ARBA00022574"/>
    </source>
</evidence>
<feature type="repeat" description="WD" evidence="3">
    <location>
        <begin position="956"/>
        <end position="983"/>
    </location>
</feature>
<dbReference type="PROSITE" id="PS00678">
    <property type="entry name" value="WD_REPEATS_1"/>
    <property type="match status" value="2"/>
</dbReference>
<dbReference type="SMART" id="SM00320">
    <property type="entry name" value="WD40"/>
    <property type="match status" value="13"/>
</dbReference>
<feature type="repeat" description="WD" evidence="3">
    <location>
        <begin position="693"/>
        <end position="734"/>
    </location>
</feature>
<feature type="repeat" description="WD" evidence="3">
    <location>
        <begin position="832"/>
        <end position="873"/>
    </location>
</feature>
<comment type="caution">
    <text evidence="5">The sequence shown here is derived from an EMBL/GenBank/DDBJ whole genome shotgun (WGS) entry which is preliminary data.</text>
</comment>
<accession>A0AAD7MVY1</accession>
<dbReference type="AlphaFoldDB" id="A0AAD7MVY1"/>
<feature type="repeat" description="WD" evidence="3">
    <location>
        <begin position="790"/>
        <end position="830"/>
    </location>
</feature>
<dbReference type="Pfam" id="PF00400">
    <property type="entry name" value="WD40"/>
    <property type="match status" value="13"/>
</dbReference>
<feature type="repeat" description="WD" evidence="3">
    <location>
        <begin position="1095"/>
        <end position="1120"/>
    </location>
</feature>
<proteinExistence type="predicted"/>
<dbReference type="Pfam" id="PF24883">
    <property type="entry name" value="NPHP3_N"/>
    <property type="match status" value="1"/>
</dbReference>
<organism evidence="5 6">
    <name type="scientific">Mycena maculata</name>
    <dbReference type="NCBI Taxonomy" id="230809"/>
    <lineage>
        <taxon>Eukaryota</taxon>
        <taxon>Fungi</taxon>
        <taxon>Dikarya</taxon>
        <taxon>Basidiomycota</taxon>
        <taxon>Agaricomycotina</taxon>
        <taxon>Agaricomycetes</taxon>
        <taxon>Agaricomycetidae</taxon>
        <taxon>Agaricales</taxon>
        <taxon>Marasmiineae</taxon>
        <taxon>Mycenaceae</taxon>
        <taxon>Mycena</taxon>
    </lineage>
</organism>
<feature type="repeat" description="WD" evidence="3">
    <location>
        <begin position="1046"/>
        <end position="1087"/>
    </location>
</feature>
<feature type="repeat" description="WD" evidence="3">
    <location>
        <begin position="1133"/>
        <end position="1174"/>
    </location>
</feature>
<dbReference type="InterPro" id="IPR011047">
    <property type="entry name" value="Quinoprotein_ADH-like_sf"/>
</dbReference>
<dbReference type="PANTHER" id="PTHR19879:SF9">
    <property type="entry name" value="TRANSCRIPTION INITIATION FACTOR TFIID SUBUNIT 5"/>
    <property type="match status" value="1"/>
</dbReference>
<dbReference type="InterPro" id="IPR007111">
    <property type="entry name" value="NACHT_NTPase"/>
</dbReference>
<dbReference type="InterPro" id="IPR027417">
    <property type="entry name" value="P-loop_NTPase"/>
</dbReference>
<feature type="repeat" description="WD" evidence="3">
    <location>
        <begin position="651"/>
        <end position="692"/>
    </location>
</feature>
<keyword evidence="6" id="KW-1185">Reference proteome</keyword>
<dbReference type="SUPFAM" id="SSF50998">
    <property type="entry name" value="Quinoprotein alcohol dehydrogenase-like"/>
    <property type="match status" value="1"/>
</dbReference>
<evidence type="ECO:0000313" key="5">
    <source>
        <dbReference type="EMBL" id="KAJ7735403.1"/>
    </source>
</evidence>
<protein>
    <submittedName>
        <fullName evidence="5">WD40 repeat-like protein</fullName>
    </submittedName>
</protein>
<dbReference type="PRINTS" id="PR00320">
    <property type="entry name" value="GPROTEINBRPT"/>
</dbReference>
<evidence type="ECO:0000259" key="4">
    <source>
        <dbReference type="PROSITE" id="PS50837"/>
    </source>
</evidence>
<evidence type="ECO:0000313" key="6">
    <source>
        <dbReference type="Proteomes" id="UP001215280"/>
    </source>
</evidence>
<feature type="repeat" description="WD" evidence="3">
    <location>
        <begin position="757"/>
        <end position="788"/>
    </location>
</feature>
<dbReference type="InterPro" id="IPR020472">
    <property type="entry name" value="WD40_PAC1"/>
</dbReference>
<dbReference type="Gene3D" id="3.40.50.300">
    <property type="entry name" value="P-loop containing nucleotide triphosphate hydrolases"/>
    <property type="match status" value="1"/>
</dbReference>
<dbReference type="PROSITE" id="PS50082">
    <property type="entry name" value="WD_REPEATS_2"/>
    <property type="match status" value="10"/>
</dbReference>
<dbReference type="CDD" id="cd00200">
    <property type="entry name" value="WD40"/>
    <property type="match status" value="2"/>
</dbReference>
<dbReference type="PROSITE" id="PS50294">
    <property type="entry name" value="WD_REPEATS_REGION"/>
    <property type="match status" value="8"/>
</dbReference>
<dbReference type="InterPro" id="IPR015943">
    <property type="entry name" value="WD40/YVTN_repeat-like_dom_sf"/>
</dbReference>
<keyword evidence="1 3" id="KW-0853">WD repeat</keyword>
<dbReference type="SUPFAM" id="SSF52540">
    <property type="entry name" value="P-loop containing nucleoside triphosphate hydrolases"/>
    <property type="match status" value="1"/>
</dbReference>
<feature type="repeat" description="WD" evidence="3">
    <location>
        <begin position="874"/>
        <end position="915"/>
    </location>
</feature>
<dbReference type="InterPro" id="IPR056884">
    <property type="entry name" value="NPHP3-like_N"/>
</dbReference>
<dbReference type="InterPro" id="IPR001680">
    <property type="entry name" value="WD40_rpt"/>
</dbReference>
<reference evidence="5" key="1">
    <citation type="submission" date="2023-03" db="EMBL/GenBank/DDBJ databases">
        <title>Massive genome expansion in bonnet fungi (Mycena s.s.) driven by repeated elements and novel gene families across ecological guilds.</title>
        <authorList>
            <consortium name="Lawrence Berkeley National Laboratory"/>
            <person name="Harder C.B."/>
            <person name="Miyauchi S."/>
            <person name="Viragh M."/>
            <person name="Kuo A."/>
            <person name="Thoen E."/>
            <person name="Andreopoulos B."/>
            <person name="Lu D."/>
            <person name="Skrede I."/>
            <person name="Drula E."/>
            <person name="Henrissat B."/>
            <person name="Morin E."/>
            <person name="Kohler A."/>
            <person name="Barry K."/>
            <person name="LaButti K."/>
            <person name="Morin E."/>
            <person name="Salamov A."/>
            <person name="Lipzen A."/>
            <person name="Mereny Z."/>
            <person name="Hegedus B."/>
            <person name="Baldrian P."/>
            <person name="Stursova M."/>
            <person name="Weitz H."/>
            <person name="Taylor A."/>
            <person name="Grigoriev I.V."/>
            <person name="Nagy L.G."/>
            <person name="Martin F."/>
            <person name="Kauserud H."/>
        </authorList>
    </citation>
    <scope>NUCLEOTIDE SEQUENCE</scope>
    <source>
        <strain evidence="5">CBHHK188m</strain>
    </source>
</reference>
<evidence type="ECO:0000256" key="2">
    <source>
        <dbReference type="ARBA" id="ARBA00022737"/>
    </source>
</evidence>
<dbReference type="PANTHER" id="PTHR19879">
    <property type="entry name" value="TRANSCRIPTION INITIATION FACTOR TFIID"/>
    <property type="match status" value="1"/>
</dbReference>
<dbReference type="InterPro" id="IPR036322">
    <property type="entry name" value="WD40_repeat_dom_sf"/>
</dbReference>